<reference evidence="5 6" key="1">
    <citation type="journal article" date="2012" name="Genome Biol.">
        <title>Genome and low-iron response of an oceanic diatom adapted to chronic iron limitation.</title>
        <authorList>
            <person name="Lommer M."/>
            <person name="Specht M."/>
            <person name="Roy A.S."/>
            <person name="Kraemer L."/>
            <person name="Andreson R."/>
            <person name="Gutowska M.A."/>
            <person name="Wolf J."/>
            <person name="Bergner S.V."/>
            <person name="Schilhabel M.B."/>
            <person name="Klostermeier U.C."/>
            <person name="Beiko R.G."/>
            <person name="Rosenstiel P."/>
            <person name="Hippler M."/>
            <person name="Laroche J."/>
        </authorList>
    </citation>
    <scope>NUCLEOTIDE SEQUENCE [LARGE SCALE GENOMIC DNA]</scope>
    <source>
        <strain evidence="5 6">CCMP1005</strain>
    </source>
</reference>
<dbReference type="InterPro" id="IPR007941">
    <property type="entry name" value="DUF726"/>
</dbReference>
<dbReference type="OMA" id="CSESSWV"/>
<dbReference type="EMBL" id="AGNL01014262">
    <property type="protein sequence ID" value="EJK66790.1"/>
    <property type="molecule type" value="Genomic_DNA"/>
</dbReference>
<keyword evidence="2" id="KW-0812">Transmembrane</keyword>
<dbReference type="Proteomes" id="UP000266841">
    <property type="component" value="Unassembled WGS sequence"/>
</dbReference>
<sequence>SLSGSSNKSDGTEIQREPASIVEDVILMGTPASVGKEQWSMYRGLVAGRLVNCYSKNDMILALMYRSKNLTSSLLNPPVGISRIDRSDVENIDVSDCVGSHGEYCVAVRQILETVSYNQPMAIGPAQGEEKETASVRKV</sequence>
<dbReference type="PANTHER" id="PTHR17920">
    <property type="entry name" value="TRANSMEMBRANE AND COILED-COIL DOMAIN-CONTAINING PROTEIN 4 TMCO4"/>
    <property type="match status" value="1"/>
</dbReference>
<evidence type="ECO:0000256" key="2">
    <source>
        <dbReference type="ARBA" id="ARBA00022692"/>
    </source>
</evidence>
<dbReference type="GO" id="GO:0016020">
    <property type="term" value="C:membrane"/>
    <property type="evidence" value="ECO:0007669"/>
    <property type="project" value="UniProtKB-SubCell"/>
</dbReference>
<protein>
    <submittedName>
        <fullName evidence="5">Uncharacterized protein</fullName>
    </submittedName>
</protein>
<keyword evidence="3" id="KW-1133">Transmembrane helix</keyword>
<evidence type="ECO:0000313" key="5">
    <source>
        <dbReference type="EMBL" id="EJK66790.1"/>
    </source>
</evidence>
<dbReference type="AlphaFoldDB" id="K0SN54"/>
<proteinExistence type="predicted"/>
<comment type="subcellular location">
    <subcellularLocation>
        <location evidence="1">Membrane</location>
        <topology evidence="1">Multi-pass membrane protein</topology>
    </subcellularLocation>
</comment>
<accession>K0SN54</accession>
<feature type="non-terminal residue" evidence="5">
    <location>
        <position position="1"/>
    </location>
</feature>
<name>K0SN54_THAOC</name>
<evidence type="ECO:0000256" key="1">
    <source>
        <dbReference type="ARBA" id="ARBA00004141"/>
    </source>
</evidence>
<dbReference type="Pfam" id="PF05277">
    <property type="entry name" value="DUF726"/>
    <property type="match status" value="1"/>
</dbReference>
<evidence type="ECO:0000256" key="4">
    <source>
        <dbReference type="ARBA" id="ARBA00023136"/>
    </source>
</evidence>
<evidence type="ECO:0000313" key="6">
    <source>
        <dbReference type="Proteomes" id="UP000266841"/>
    </source>
</evidence>
<comment type="caution">
    <text evidence="5">The sequence shown here is derived from an EMBL/GenBank/DDBJ whole genome shotgun (WGS) entry which is preliminary data.</text>
</comment>
<dbReference type="OrthoDB" id="277931at2759"/>
<dbReference type="eggNOG" id="KOG2385">
    <property type="taxonomic scope" value="Eukaryota"/>
</dbReference>
<gene>
    <name evidence="5" type="ORF">THAOC_12251</name>
</gene>
<keyword evidence="6" id="KW-1185">Reference proteome</keyword>
<evidence type="ECO:0000256" key="3">
    <source>
        <dbReference type="ARBA" id="ARBA00022989"/>
    </source>
</evidence>
<keyword evidence="4" id="KW-0472">Membrane</keyword>
<dbReference type="PANTHER" id="PTHR17920:SF3">
    <property type="entry name" value="TRANSMEMBRANE AND COILED-COIL DOMAIN-CONTAINING PROTEIN 4"/>
    <property type="match status" value="1"/>
</dbReference>
<organism evidence="5 6">
    <name type="scientific">Thalassiosira oceanica</name>
    <name type="common">Marine diatom</name>
    <dbReference type="NCBI Taxonomy" id="159749"/>
    <lineage>
        <taxon>Eukaryota</taxon>
        <taxon>Sar</taxon>
        <taxon>Stramenopiles</taxon>
        <taxon>Ochrophyta</taxon>
        <taxon>Bacillariophyta</taxon>
        <taxon>Coscinodiscophyceae</taxon>
        <taxon>Thalassiosirophycidae</taxon>
        <taxon>Thalassiosirales</taxon>
        <taxon>Thalassiosiraceae</taxon>
        <taxon>Thalassiosira</taxon>
    </lineage>
</organism>